<dbReference type="InterPro" id="IPR024968">
    <property type="entry name" value="SlpA_C_lactobacillus"/>
</dbReference>
<gene>
    <name evidence="3" type="ORF">ACFP1F_05330</name>
</gene>
<feature type="signal peptide" evidence="1">
    <location>
        <begin position="1"/>
        <end position="30"/>
    </location>
</feature>
<evidence type="ECO:0000313" key="4">
    <source>
        <dbReference type="Proteomes" id="UP001596186"/>
    </source>
</evidence>
<reference evidence="4" key="1">
    <citation type="journal article" date="2019" name="Int. J. Syst. Evol. Microbiol.">
        <title>The Global Catalogue of Microorganisms (GCM) 10K type strain sequencing project: providing services to taxonomists for standard genome sequencing and annotation.</title>
        <authorList>
            <consortium name="The Broad Institute Genomics Platform"/>
            <consortium name="The Broad Institute Genome Sequencing Center for Infectious Disease"/>
            <person name="Wu L."/>
            <person name="Ma J."/>
        </authorList>
    </citation>
    <scope>NUCLEOTIDE SEQUENCE [LARGE SCALE GENOMIC DNA]</scope>
    <source>
        <strain evidence="4">CCM 8895</strain>
    </source>
</reference>
<feature type="chain" id="PRO_5046950711" evidence="1">
    <location>
        <begin position="31"/>
        <end position="189"/>
    </location>
</feature>
<keyword evidence="1" id="KW-0732">Signal</keyword>
<protein>
    <submittedName>
        <fullName evidence="3">SLAP domain-containing protein</fullName>
    </submittedName>
</protein>
<feature type="domain" description="S-layer protein C-terminal" evidence="2">
    <location>
        <begin position="29"/>
        <end position="87"/>
    </location>
</feature>
<proteinExistence type="predicted"/>
<evidence type="ECO:0000313" key="3">
    <source>
        <dbReference type="EMBL" id="MFC6323151.1"/>
    </source>
</evidence>
<dbReference type="Pfam" id="PF03217">
    <property type="entry name" value="SlpA"/>
    <property type="match status" value="1"/>
</dbReference>
<sequence>MKKNIIGSLVVAGMAAVTVGIFSNSTDVSAAGVATTFDHITRMYNRDGDLVTNRALGPNTPWQVGIFATINGETMYQVSTNEFVKASETTYEGPGGSEVSNFTKDDLYGSWINDNSKYTFYESGSLSIRGNGEKADDGIFSIVSVKGDQVTIIFNSERDHSGWTQTFTYSGNSLTSNSTGLTLYKVEYH</sequence>
<keyword evidence="4" id="KW-1185">Reference proteome</keyword>
<evidence type="ECO:0000259" key="2">
    <source>
        <dbReference type="Pfam" id="PF03217"/>
    </source>
</evidence>
<comment type="caution">
    <text evidence="3">The sequence shown here is derived from an EMBL/GenBank/DDBJ whole genome shotgun (WGS) entry which is preliminary data.</text>
</comment>
<name>A0ABW1UWN9_9LACO</name>
<accession>A0ABW1UWN9</accession>
<evidence type="ECO:0000256" key="1">
    <source>
        <dbReference type="SAM" id="SignalP"/>
    </source>
</evidence>
<dbReference type="Proteomes" id="UP001596186">
    <property type="component" value="Unassembled WGS sequence"/>
</dbReference>
<dbReference type="RefSeq" id="WP_125593697.1">
    <property type="nucleotide sequence ID" value="NZ_JBHSSN010000013.1"/>
</dbReference>
<dbReference type="EMBL" id="JBHSSN010000013">
    <property type="protein sequence ID" value="MFC6323151.1"/>
    <property type="molecule type" value="Genomic_DNA"/>
</dbReference>
<organism evidence="3 4">
    <name type="scientific">Companilactobacillus baiquanensis</name>
    <dbReference type="NCBI Taxonomy" id="2486005"/>
    <lineage>
        <taxon>Bacteria</taxon>
        <taxon>Bacillati</taxon>
        <taxon>Bacillota</taxon>
        <taxon>Bacilli</taxon>
        <taxon>Lactobacillales</taxon>
        <taxon>Lactobacillaceae</taxon>
        <taxon>Companilactobacillus</taxon>
    </lineage>
</organism>